<reference evidence="2 3" key="1">
    <citation type="journal article" date="2018" name="Nat. Biotechnol.">
        <title>A standardized bacterial taxonomy based on genome phylogeny substantially revises the tree of life.</title>
        <authorList>
            <person name="Parks D.H."/>
            <person name="Chuvochina M."/>
            <person name="Waite D.W."/>
            <person name="Rinke C."/>
            <person name="Skarshewski A."/>
            <person name="Chaumeil P.A."/>
            <person name="Hugenholtz P."/>
        </authorList>
    </citation>
    <scope>NUCLEOTIDE SEQUENCE [LARGE SCALE GENOMIC DNA]</scope>
    <source>
        <strain evidence="2">UBA9049</strain>
    </source>
</reference>
<protein>
    <recommendedName>
        <fullName evidence="1">PDZ domain-containing protein</fullName>
    </recommendedName>
</protein>
<dbReference type="Proteomes" id="UP000261325">
    <property type="component" value="Unassembled WGS sequence"/>
</dbReference>
<proteinExistence type="predicted"/>
<evidence type="ECO:0000313" key="3">
    <source>
        <dbReference type="Proteomes" id="UP000261325"/>
    </source>
</evidence>
<feature type="non-terminal residue" evidence="2">
    <location>
        <position position="41"/>
    </location>
</feature>
<organism evidence="2 3">
    <name type="scientific">Marinobacter nauticus</name>
    <name type="common">Marinobacter hydrocarbonoclasticus</name>
    <name type="synonym">Marinobacter aquaeolei</name>
    <dbReference type="NCBI Taxonomy" id="2743"/>
    <lineage>
        <taxon>Bacteria</taxon>
        <taxon>Pseudomonadati</taxon>
        <taxon>Pseudomonadota</taxon>
        <taxon>Gammaproteobacteria</taxon>
        <taxon>Pseudomonadales</taxon>
        <taxon>Marinobacteraceae</taxon>
        <taxon>Marinobacter</taxon>
    </lineage>
</organism>
<accession>A0A3B8WHC6</accession>
<name>A0A3B8WHC6_MARNT</name>
<dbReference type="Gene3D" id="2.30.42.10">
    <property type="match status" value="1"/>
</dbReference>
<feature type="non-terminal residue" evidence="2">
    <location>
        <position position="1"/>
    </location>
</feature>
<feature type="domain" description="PDZ" evidence="1">
    <location>
        <begin position="1"/>
        <end position="41"/>
    </location>
</feature>
<evidence type="ECO:0000313" key="2">
    <source>
        <dbReference type="EMBL" id="HAC27272.1"/>
    </source>
</evidence>
<dbReference type="InterPro" id="IPR036034">
    <property type="entry name" value="PDZ_sf"/>
</dbReference>
<evidence type="ECO:0000259" key="1">
    <source>
        <dbReference type="PROSITE" id="PS50106"/>
    </source>
</evidence>
<comment type="caution">
    <text evidence="2">The sequence shown here is derived from an EMBL/GenBank/DDBJ whole genome shotgun (WGS) entry which is preliminary data.</text>
</comment>
<dbReference type="InterPro" id="IPR041489">
    <property type="entry name" value="PDZ_6"/>
</dbReference>
<dbReference type="AlphaFoldDB" id="A0A3B8WHC6"/>
<gene>
    <name evidence="2" type="ORF">DCF82_05600</name>
</gene>
<dbReference type="PROSITE" id="PS50106">
    <property type="entry name" value="PDZ"/>
    <property type="match status" value="1"/>
</dbReference>
<dbReference type="EMBL" id="DLYI01000067">
    <property type="protein sequence ID" value="HAC27272.1"/>
    <property type="molecule type" value="Genomic_DNA"/>
</dbReference>
<dbReference type="Pfam" id="PF17820">
    <property type="entry name" value="PDZ_6"/>
    <property type="match status" value="1"/>
</dbReference>
<sequence length="41" mass="4384">FGLRRPRGALIAEVMPDSPAEKGGLEAGDIVLEYNGEDVQL</sequence>
<dbReference type="SUPFAM" id="SSF50156">
    <property type="entry name" value="PDZ domain-like"/>
    <property type="match status" value="1"/>
</dbReference>
<dbReference type="InterPro" id="IPR001478">
    <property type="entry name" value="PDZ"/>
</dbReference>